<evidence type="ECO:0000313" key="2">
    <source>
        <dbReference type="Proteomes" id="UP001304650"/>
    </source>
</evidence>
<protein>
    <submittedName>
        <fullName evidence="1">Uncharacterized protein</fullName>
    </submittedName>
</protein>
<evidence type="ECO:0000313" key="1">
    <source>
        <dbReference type="EMBL" id="WNR44464.1"/>
    </source>
</evidence>
<dbReference type="EMBL" id="CP130319">
    <property type="protein sequence ID" value="WNR44464.1"/>
    <property type="molecule type" value="Genomic_DNA"/>
</dbReference>
<organism evidence="1 2">
    <name type="scientific">Paenibacillus roseopurpureus</name>
    <dbReference type="NCBI Taxonomy" id="2918901"/>
    <lineage>
        <taxon>Bacteria</taxon>
        <taxon>Bacillati</taxon>
        <taxon>Bacillota</taxon>
        <taxon>Bacilli</taxon>
        <taxon>Bacillales</taxon>
        <taxon>Paenibacillaceae</taxon>
        <taxon>Paenibacillus</taxon>
    </lineage>
</organism>
<dbReference type="AlphaFoldDB" id="A0AA96RKL2"/>
<dbReference type="KEGG" id="proo:MJB10_25950"/>
<sequence length="54" mass="6033">MNERIQLHFGKMYGVSTKSTVRIGTLVRITLPKYPSEASCEVASKEEEYLGGVK</sequence>
<dbReference type="Proteomes" id="UP001304650">
    <property type="component" value="Chromosome"/>
</dbReference>
<name>A0AA96RKL2_9BACL</name>
<accession>A0AA96RKL2</accession>
<reference evidence="1" key="1">
    <citation type="submission" date="2022-02" db="EMBL/GenBank/DDBJ databases">
        <title>Paenibacillus sp. MBLB1832 Whole Genome Shotgun Sequencing.</title>
        <authorList>
            <person name="Hwang C.Y."/>
            <person name="Cho E.-S."/>
            <person name="Seo M.-J."/>
        </authorList>
    </citation>
    <scope>NUCLEOTIDE SEQUENCE</scope>
    <source>
        <strain evidence="1">MBLB1832</strain>
    </source>
</reference>
<gene>
    <name evidence="1" type="ORF">MJB10_25950</name>
</gene>
<dbReference type="RefSeq" id="WP_314800078.1">
    <property type="nucleotide sequence ID" value="NZ_CP130319.1"/>
</dbReference>
<keyword evidence="2" id="KW-1185">Reference proteome</keyword>
<proteinExistence type="predicted"/>